<name>A0AAD3SH84_NEPGR</name>
<evidence type="ECO:0000313" key="2">
    <source>
        <dbReference type="Proteomes" id="UP001279734"/>
    </source>
</evidence>
<reference evidence="1" key="1">
    <citation type="submission" date="2023-05" db="EMBL/GenBank/DDBJ databases">
        <title>Nepenthes gracilis genome sequencing.</title>
        <authorList>
            <person name="Fukushima K."/>
        </authorList>
    </citation>
    <scope>NUCLEOTIDE SEQUENCE</scope>
    <source>
        <strain evidence="1">SING2019-196</strain>
    </source>
</reference>
<protein>
    <submittedName>
        <fullName evidence="1">Uncharacterized protein</fullName>
    </submittedName>
</protein>
<evidence type="ECO:0000313" key="1">
    <source>
        <dbReference type="EMBL" id="GMH10564.1"/>
    </source>
</evidence>
<dbReference type="EMBL" id="BSYO01000010">
    <property type="protein sequence ID" value="GMH10564.1"/>
    <property type="molecule type" value="Genomic_DNA"/>
</dbReference>
<keyword evidence="2" id="KW-1185">Reference proteome</keyword>
<comment type="caution">
    <text evidence="1">The sequence shown here is derived from an EMBL/GenBank/DDBJ whole genome shotgun (WGS) entry which is preliminary data.</text>
</comment>
<gene>
    <name evidence="1" type="ORF">Nepgr_012405</name>
</gene>
<organism evidence="1 2">
    <name type="scientific">Nepenthes gracilis</name>
    <name type="common">Slender pitcher plant</name>
    <dbReference type="NCBI Taxonomy" id="150966"/>
    <lineage>
        <taxon>Eukaryota</taxon>
        <taxon>Viridiplantae</taxon>
        <taxon>Streptophyta</taxon>
        <taxon>Embryophyta</taxon>
        <taxon>Tracheophyta</taxon>
        <taxon>Spermatophyta</taxon>
        <taxon>Magnoliopsida</taxon>
        <taxon>eudicotyledons</taxon>
        <taxon>Gunneridae</taxon>
        <taxon>Pentapetalae</taxon>
        <taxon>Caryophyllales</taxon>
        <taxon>Nepenthaceae</taxon>
        <taxon>Nepenthes</taxon>
    </lineage>
</organism>
<dbReference type="AlphaFoldDB" id="A0AAD3SH84"/>
<proteinExistence type="predicted"/>
<dbReference type="Proteomes" id="UP001279734">
    <property type="component" value="Unassembled WGS sequence"/>
</dbReference>
<accession>A0AAD3SH84</accession>
<sequence length="71" mass="7928">MRGIIKGEGRIKYLERTVQKKRKYPSSEKESVKAAAQNFLEKAACELLGENVGQKGPLGRLQPEVIVLDDD</sequence>